<proteinExistence type="predicted"/>
<organism evidence="1 2">
    <name type="scientific">Heterorhabditis bacteriophora</name>
    <name type="common">Entomopathogenic nematode worm</name>
    <dbReference type="NCBI Taxonomy" id="37862"/>
    <lineage>
        <taxon>Eukaryota</taxon>
        <taxon>Metazoa</taxon>
        <taxon>Ecdysozoa</taxon>
        <taxon>Nematoda</taxon>
        <taxon>Chromadorea</taxon>
        <taxon>Rhabditida</taxon>
        <taxon>Rhabditina</taxon>
        <taxon>Rhabditomorpha</taxon>
        <taxon>Strongyloidea</taxon>
        <taxon>Heterorhabditidae</taxon>
        <taxon>Heterorhabditis</taxon>
    </lineage>
</organism>
<protein>
    <submittedName>
        <fullName evidence="2">Uncharacterized protein</fullName>
    </submittedName>
</protein>
<evidence type="ECO:0000313" key="1">
    <source>
        <dbReference type="Proteomes" id="UP000095283"/>
    </source>
</evidence>
<keyword evidence="1" id="KW-1185">Reference proteome</keyword>
<accession>A0A1I7WYA8</accession>
<dbReference type="Proteomes" id="UP000095283">
    <property type="component" value="Unplaced"/>
</dbReference>
<reference evidence="2" key="1">
    <citation type="submission" date="2016-11" db="UniProtKB">
        <authorList>
            <consortium name="WormBaseParasite"/>
        </authorList>
    </citation>
    <scope>IDENTIFICATION</scope>
</reference>
<dbReference type="AlphaFoldDB" id="A0A1I7WYA8"/>
<sequence length="23" mass="2742">MSLFVFTIARLHLVQWIIDPIKT</sequence>
<evidence type="ECO:0000313" key="2">
    <source>
        <dbReference type="WBParaSite" id="Hba_10228"/>
    </source>
</evidence>
<dbReference type="WBParaSite" id="Hba_10228">
    <property type="protein sequence ID" value="Hba_10228"/>
    <property type="gene ID" value="Hba_10228"/>
</dbReference>
<name>A0A1I7WYA8_HETBA</name>